<feature type="region of interest" description="Disordered" evidence="2">
    <location>
        <begin position="31"/>
        <end position="57"/>
    </location>
</feature>
<feature type="signal peptide" evidence="3">
    <location>
        <begin position="1"/>
        <end position="28"/>
    </location>
</feature>
<proteinExistence type="predicted"/>
<evidence type="ECO:0008006" key="6">
    <source>
        <dbReference type="Google" id="ProtNLM"/>
    </source>
</evidence>
<reference evidence="4" key="1">
    <citation type="journal article" date="2014" name="Int. J. Syst. Evol. Microbiol.">
        <title>Complete genome sequence of Corynebacterium casei LMG S-19264T (=DSM 44701T), isolated from a smear-ripened cheese.</title>
        <authorList>
            <consortium name="US DOE Joint Genome Institute (JGI-PGF)"/>
            <person name="Walter F."/>
            <person name="Albersmeier A."/>
            <person name="Kalinowski J."/>
            <person name="Ruckert C."/>
        </authorList>
    </citation>
    <scope>NUCLEOTIDE SEQUENCE</scope>
    <source>
        <strain evidence="4">JCM 4956</strain>
    </source>
</reference>
<dbReference type="InterPro" id="IPR028994">
    <property type="entry name" value="Integrin_alpha_N"/>
</dbReference>
<accession>A0A918NKX4</accession>
<feature type="region of interest" description="Disordered" evidence="2">
    <location>
        <begin position="173"/>
        <end position="207"/>
    </location>
</feature>
<keyword evidence="5" id="KW-1185">Reference proteome</keyword>
<dbReference type="EMBL" id="BMWD01000020">
    <property type="protein sequence ID" value="GGX77140.1"/>
    <property type="molecule type" value="Genomic_DNA"/>
</dbReference>
<feature type="compositionally biased region" description="Low complexity" evidence="2">
    <location>
        <begin position="31"/>
        <end position="40"/>
    </location>
</feature>
<organism evidence="4 5">
    <name type="scientific">Streptomyces fructofermentans</name>
    <dbReference type="NCBI Taxonomy" id="152141"/>
    <lineage>
        <taxon>Bacteria</taxon>
        <taxon>Bacillati</taxon>
        <taxon>Actinomycetota</taxon>
        <taxon>Actinomycetes</taxon>
        <taxon>Kitasatosporales</taxon>
        <taxon>Streptomycetaceae</taxon>
        <taxon>Streptomyces</taxon>
    </lineage>
</organism>
<dbReference type="SUPFAM" id="SSF69318">
    <property type="entry name" value="Integrin alpha N-terminal domain"/>
    <property type="match status" value="2"/>
</dbReference>
<feature type="chain" id="PRO_5037794195" description="VCBS repeat-containing protein" evidence="3">
    <location>
        <begin position="29"/>
        <end position="487"/>
    </location>
</feature>
<keyword evidence="1 3" id="KW-0732">Signal</keyword>
<dbReference type="PROSITE" id="PS51257">
    <property type="entry name" value="PROKAR_LIPOPROTEIN"/>
    <property type="match status" value="1"/>
</dbReference>
<evidence type="ECO:0000256" key="1">
    <source>
        <dbReference type="ARBA" id="ARBA00022729"/>
    </source>
</evidence>
<feature type="region of interest" description="Disordered" evidence="2">
    <location>
        <begin position="353"/>
        <end position="372"/>
    </location>
</feature>
<dbReference type="Proteomes" id="UP000645555">
    <property type="component" value="Unassembled WGS sequence"/>
</dbReference>
<dbReference type="RefSeq" id="WP_190037926.1">
    <property type="nucleotide sequence ID" value="NZ_BMWD01000020.1"/>
</dbReference>
<dbReference type="InterPro" id="IPR013517">
    <property type="entry name" value="FG-GAP"/>
</dbReference>
<comment type="caution">
    <text evidence="4">The sequence shown here is derived from an EMBL/GenBank/DDBJ whole genome shotgun (WGS) entry which is preliminary data.</text>
</comment>
<dbReference type="AlphaFoldDB" id="A0A918NKX4"/>
<reference evidence="4" key="2">
    <citation type="submission" date="2020-09" db="EMBL/GenBank/DDBJ databases">
        <authorList>
            <person name="Sun Q."/>
            <person name="Ohkuma M."/>
        </authorList>
    </citation>
    <scope>NUCLEOTIDE SEQUENCE</scope>
    <source>
        <strain evidence="4">JCM 4956</strain>
    </source>
</reference>
<dbReference type="InterPro" id="IPR024881">
    <property type="entry name" value="Tip"/>
</dbReference>
<feature type="region of interest" description="Disordered" evidence="2">
    <location>
        <begin position="393"/>
        <end position="418"/>
    </location>
</feature>
<evidence type="ECO:0000313" key="4">
    <source>
        <dbReference type="EMBL" id="GGX77140.1"/>
    </source>
</evidence>
<evidence type="ECO:0000256" key="3">
    <source>
        <dbReference type="SAM" id="SignalP"/>
    </source>
</evidence>
<dbReference type="Gene3D" id="2.130.10.130">
    <property type="entry name" value="Integrin alpha, N-terminal"/>
    <property type="match status" value="3"/>
</dbReference>
<evidence type="ECO:0000256" key="2">
    <source>
        <dbReference type="SAM" id="MobiDB-lite"/>
    </source>
</evidence>
<name>A0A918NKX4_9ACTN</name>
<dbReference type="PANTHER" id="PTHR13412:SF0">
    <property type="entry name" value="T-CELL IMMUNOMODULATORY PROTEIN"/>
    <property type="match status" value="1"/>
</dbReference>
<dbReference type="Pfam" id="PF01839">
    <property type="entry name" value="FG-GAP"/>
    <property type="match status" value="1"/>
</dbReference>
<gene>
    <name evidence="4" type="ORF">GCM10010515_51250</name>
</gene>
<evidence type="ECO:0000313" key="5">
    <source>
        <dbReference type="Proteomes" id="UP000645555"/>
    </source>
</evidence>
<protein>
    <recommendedName>
        <fullName evidence="6">VCBS repeat-containing protein</fullName>
    </recommendedName>
</protein>
<sequence length="487" mass="50599">MRRPVPGLRGGRSWVLGIALAVAGGSLAAGCGAAPEKAAPQRPAVGKAAENPDPGDFNGDGYDDFTTLVTGQSKDRSRSTETLVVAYGSPKGLVTSTAQRTGAGGKWAYFAPGPLRTDLDGDGFTDLVVGRGRAGVPLKALAFFGGPRGLGGAEELALPEGFRPLAAADFDGDGSTDLLDGGNDGKGDSAPTEGALLYGPFDRSGTPERRTVLDVDQHGYASPDSAATGDFDADGRAEVVFTYDFDAEEDESAPESLGVVRVHEGTPDGLVRDERQEERIERAVSTFDGPRTPRTGDADGDGIDDLLLPTQLPVAPADMPGEGGALTVLYGARTGLGSGRAASLIEGENGAKRRIDFGSSPSVGDVDGDGRPDVVVNTPDFRRHDGKVTLLRGGEGGVPSAEGEQTVDAETEGLPGTPNPYYWNAFGFEPPLLDVDGDDHDDAVVFGPLYEKRKGAFLVLRGTDDGFDPGAVQLFTPDDLGTPLRLR</sequence>
<dbReference type="PANTHER" id="PTHR13412">
    <property type="entry name" value="T-CELL IMMUNOMODULATORY PROTEIN HOMOLOG"/>
    <property type="match status" value="1"/>
</dbReference>